<evidence type="ECO:0000256" key="1">
    <source>
        <dbReference type="SAM" id="Phobius"/>
    </source>
</evidence>
<reference evidence="2" key="1">
    <citation type="submission" date="2022-10" db="EMBL/GenBank/DDBJ databases">
        <authorList>
            <person name="Byrne P K."/>
        </authorList>
    </citation>
    <scope>NUCLEOTIDE SEQUENCE</scope>
    <source>
        <strain evidence="2">IFO1815</strain>
    </source>
</reference>
<dbReference type="GeneID" id="80920349"/>
<organism evidence="2 3">
    <name type="scientific">Saccharomyces mikatae IFO 1815</name>
    <dbReference type="NCBI Taxonomy" id="226126"/>
    <lineage>
        <taxon>Eukaryota</taxon>
        <taxon>Fungi</taxon>
        <taxon>Dikarya</taxon>
        <taxon>Ascomycota</taxon>
        <taxon>Saccharomycotina</taxon>
        <taxon>Saccharomycetes</taxon>
        <taxon>Saccharomycetales</taxon>
        <taxon>Saccharomycetaceae</taxon>
        <taxon>Saccharomyces</taxon>
    </lineage>
</organism>
<protein>
    <submittedName>
        <fullName evidence="2">Uncharacterized protein</fullName>
    </submittedName>
</protein>
<feature type="transmembrane region" description="Helical" evidence="1">
    <location>
        <begin position="60"/>
        <end position="79"/>
    </location>
</feature>
<proteinExistence type="predicted"/>
<name>A0AA35NCC0_SACMI</name>
<keyword evidence="1" id="KW-1133">Transmembrane helix</keyword>
<keyword evidence="1" id="KW-0472">Membrane</keyword>
<dbReference type="AlphaFoldDB" id="A0AA35NCC0"/>
<dbReference type="EMBL" id="OX365769">
    <property type="protein sequence ID" value="CAI4035475.1"/>
    <property type="molecule type" value="Genomic_DNA"/>
</dbReference>
<evidence type="ECO:0000313" key="2">
    <source>
        <dbReference type="EMBL" id="CAI4035475.1"/>
    </source>
</evidence>
<evidence type="ECO:0000313" key="3">
    <source>
        <dbReference type="Proteomes" id="UP001161438"/>
    </source>
</evidence>
<accession>A0AA35NCC0</accession>
<dbReference type="RefSeq" id="XP_056078595.1">
    <property type="nucleotide sequence ID" value="XM_056224704.1"/>
</dbReference>
<keyword evidence="1" id="KW-0812">Transmembrane</keyword>
<keyword evidence="3" id="KW-1185">Reference proteome</keyword>
<sequence>MDNIDLLTEESLEDEYGTNSEAVYIFNTLKRKDKATQQLDEKGDHDKRSVRILTTKRKRWWIHAEMLFIVFTIVLYYNLTARVDASIFINMTVGAERVHYFGNLLLGHGISWKNAFIMGFITTFHSVSSTATAILTNACGPAFTDAVHLTRGANTQYNVTTCAIYGAVLAAAAVTGNTISYYGAWCRDINQLSSTN</sequence>
<gene>
    <name evidence="2" type="primary">SMKI13G1240</name>
    <name evidence="2" type="ORF">SMKI_13G1240</name>
</gene>
<dbReference type="Proteomes" id="UP001161438">
    <property type="component" value="Chromosome 13"/>
</dbReference>